<dbReference type="RefSeq" id="WP_203737932.1">
    <property type="nucleotide sequence ID" value="NZ_BAAAUC010000002.1"/>
</dbReference>
<evidence type="ECO:0000256" key="1">
    <source>
        <dbReference type="ARBA" id="ARBA00008791"/>
    </source>
</evidence>
<dbReference type="CDD" id="cd00293">
    <property type="entry name" value="USP-like"/>
    <property type="match status" value="1"/>
</dbReference>
<dbReference type="Gene3D" id="3.40.50.620">
    <property type="entry name" value="HUPs"/>
    <property type="match status" value="1"/>
</dbReference>
<dbReference type="PANTHER" id="PTHR46268:SF6">
    <property type="entry name" value="UNIVERSAL STRESS PROTEIN UP12"/>
    <property type="match status" value="1"/>
</dbReference>
<dbReference type="AlphaFoldDB" id="A0A919IBL2"/>
<dbReference type="Pfam" id="PF00582">
    <property type="entry name" value="Usp"/>
    <property type="match status" value="1"/>
</dbReference>
<dbReference type="EMBL" id="BOMH01000002">
    <property type="protein sequence ID" value="GID62474.1"/>
    <property type="molecule type" value="Genomic_DNA"/>
</dbReference>
<name>A0A919IBL2_9ACTN</name>
<evidence type="ECO:0000313" key="4">
    <source>
        <dbReference type="Proteomes" id="UP000619479"/>
    </source>
</evidence>
<comment type="similarity">
    <text evidence="1">Belongs to the universal stress protein A family.</text>
</comment>
<dbReference type="InterPro" id="IPR014729">
    <property type="entry name" value="Rossmann-like_a/b/a_fold"/>
</dbReference>
<dbReference type="SUPFAM" id="SSF52402">
    <property type="entry name" value="Adenine nucleotide alpha hydrolases-like"/>
    <property type="match status" value="1"/>
</dbReference>
<reference evidence="3" key="1">
    <citation type="submission" date="2021-01" db="EMBL/GenBank/DDBJ databases">
        <title>Whole genome shotgun sequence of Actinoplanes cyaneus NBRC 14990.</title>
        <authorList>
            <person name="Komaki H."/>
            <person name="Tamura T."/>
        </authorList>
    </citation>
    <scope>NUCLEOTIDE SEQUENCE</scope>
    <source>
        <strain evidence="3">NBRC 14990</strain>
    </source>
</reference>
<comment type="caution">
    <text evidence="3">The sequence shown here is derived from an EMBL/GenBank/DDBJ whole genome shotgun (WGS) entry which is preliminary data.</text>
</comment>
<dbReference type="PANTHER" id="PTHR46268">
    <property type="entry name" value="STRESS RESPONSE PROTEIN NHAX"/>
    <property type="match status" value="1"/>
</dbReference>
<protein>
    <submittedName>
        <fullName evidence="3">Universal stress protein A</fullName>
    </submittedName>
</protein>
<dbReference type="Proteomes" id="UP000619479">
    <property type="component" value="Unassembled WGS sequence"/>
</dbReference>
<dbReference type="InterPro" id="IPR006016">
    <property type="entry name" value="UspA"/>
</dbReference>
<proteinExistence type="inferred from homology"/>
<feature type="domain" description="UspA" evidence="2">
    <location>
        <begin position="9"/>
        <end position="146"/>
    </location>
</feature>
<keyword evidence="4" id="KW-1185">Reference proteome</keyword>
<gene>
    <name evidence="3" type="ORF">Acy02nite_03550</name>
</gene>
<evidence type="ECO:0000313" key="3">
    <source>
        <dbReference type="EMBL" id="GID62474.1"/>
    </source>
</evidence>
<evidence type="ECO:0000259" key="2">
    <source>
        <dbReference type="Pfam" id="PF00582"/>
    </source>
</evidence>
<sequence>MGGDGPGSILVGIDGSTPSMRAAAYAVGMARRQHCRLIAVYVRAHPPALLPLGDAGGCATATAIEAQDAVEKELRETFGQYLPQLGVAAELVVRTGEPFTELAAAACEARADAVIVGRSAGVLHRIAGSLAGRLVRCGKWPVTVVP</sequence>
<accession>A0A919IBL2</accession>
<organism evidence="3 4">
    <name type="scientific">Actinoplanes cyaneus</name>
    <dbReference type="NCBI Taxonomy" id="52696"/>
    <lineage>
        <taxon>Bacteria</taxon>
        <taxon>Bacillati</taxon>
        <taxon>Actinomycetota</taxon>
        <taxon>Actinomycetes</taxon>
        <taxon>Micromonosporales</taxon>
        <taxon>Micromonosporaceae</taxon>
        <taxon>Actinoplanes</taxon>
    </lineage>
</organism>